<dbReference type="AlphaFoldDB" id="A0A7T7XQH3"/>
<evidence type="ECO:0000313" key="2">
    <source>
        <dbReference type="Proteomes" id="UP000595917"/>
    </source>
</evidence>
<gene>
    <name evidence="1" type="ORF">JFL75_06330</name>
</gene>
<reference evidence="1" key="1">
    <citation type="submission" date="2021-01" db="EMBL/GenBank/DDBJ databases">
        <title>Description of Breznakiella homolactica.</title>
        <authorList>
            <person name="Song Y."/>
            <person name="Brune A."/>
        </authorList>
    </citation>
    <scope>NUCLEOTIDE SEQUENCE</scope>
    <source>
        <strain evidence="1">RmG30</strain>
    </source>
</reference>
<sequence>MEIIDEIVSEIDTYVDYVSALELIAKELNASIIQSPLQNFNDVMWHYKELYELEKNSDASGDEPTSIVHIYSIEEHLYCGLKDITIAIIDTIKYRIKKFLDADPGSYKKKQGLRTLYQEYKFLEINIKTNEIGQCSLHYMETAIISLKQLYIKTLELCRRLGIERTIIRGL</sequence>
<name>A0A7T7XQH3_9SPIR</name>
<dbReference type="KEGG" id="bhc:JFL75_06330"/>
<accession>A0A7T7XQH3</accession>
<dbReference type="EMBL" id="CP067089">
    <property type="protein sequence ID" value="QQO10528.1"/>
    <property type="molecule type" value="Genomic_DNA"/>
</dbReference>
<dbReference type="RefSeq" id="WP_215627832.1">
    <property type="nucleotide sequence ID" value="NZ_CP067089.2"/>
</dbReference>
<organism evidence="1 2">
    <name type="scientific">Breznakiella homolactica</name>
    <dbReference type="NCBI Taxonomy" id="2798577"/>
    <lineage>
        <taxon>Bacteria</taxon>
        <taxon>Pseudomonadati</taxon>
        <taxon>Spirochaetota</taxon>
        <taxon>Spirochaetia</taxon>
        <taxon>Spirochaetales</taxon>
        <taxon>Breznakiellaceae</taxon>
        <taxon>Breznakiella</taxon>
    </lineage>
</organism>
<proteinExistence type="predicted"/>
<keyword evidence="2" id="KW-1185">Reference proteome</keyword>
<protein>
    <submittedName>
        <fullName evidence="1">Uncharacterized protein</fullName>
    </submittedName>
</protein>
<evidence type="ECO:0000313" key="1">
    <source>
        <dbReference type="EMBL" id="QQO10528.1"/>
    </source>
</evidence>
<dbReference type="Proteomes" id="UP000595917">
    <property type="component" value="Chromosome"/>
</dbReference>